<dbReference type="GO" id="GO:0007165">
    <property type="term" value="P:signal transduction"/>
    <property type="evidence" value="ECO:0007669"/>
    <property type="project" value="InterPro"/>
</dbReference>
<dbReference type="GeneID" id="113859292"/>
<evidence type="ECO:0000313" key="7">
    <source>
        <dbReference type="RefSeq" id="XP_027347901.1"/>
    </source>
</evidence>
<dbReference type="OrthoDB" id="1374130at2759"/>
<dbReference type="InterPro" id="IPR000157">
    <property type="entry name" value="TIR_dom"/>
</dbReference>
<evidence type="ECO:0000256" key="4">
    <source>
        <dbReference type="SAM" id="SignalP"/>
    </source>
</evidence>
<evidence type="ECO:0000256" key="1">
    <source>
        <dbReference type="ARBA" id="ARBA00023027"/>
    </source>
</evidence>
<dbReference type="GO" id="GO:0043531">
    <property type="term" value="F:ADP binding"/>
    <property type="evidence" value="ECO:0007669"/>
    <property type="project" value="InterPro"/>
</dbReference>
<dbReference type="KEGG" id="aprc:113859292"/>
<dbReference type="GO" id="GO:0006952">
    <property type="term" value="P:defense response"/>
    <property type="evidence" value="ECO:0007669"/>
    <property type="project" value="InterPro"/>
</dbReference>
<organism evidence="6 7">
    <name type="scientific">Abrus precatorius</name>
    <name type="common">Indian licorice</name>
    <name type="synonym">Glycine abrus</name>
    <dbReference type="NCBI Taxonomy" id="3816"/>
    <lineage>
        <taxon>Eukaryota</taxon>
        <taxon>Viridiplantae</taxon>
        <taxon>Streptophyta</taxon>
        <taxon>Embryophyta</taxon>
        <taxon>Tracheophyta</taxon>
        <taxon>Spermatophyta</taxon>
        <taxon>Magnoliopsida</taxon>
        <taxon>eudicotyledons</taxon>
        <taxon>Gunneridae</taxon>
        <taxon>Pentapetalae</taxon>
        <taxon>rosids</taxon>
        <taxon>fabids</taxon>
        <taxon>Fabales</taxon>
        <taxon>Fabaceae</taxon>
        <taxon>Papilionoideae</taxon>
        <taxon>50 kb inversion clade</taxon>
        <taxon>NPAAA clade</taxon>
        <taxon>indigoferoid/millettioid clade</taxon>
        <taxon>Abreae</taxon>
        <taxon>Abrus</taxon>
    </lineage>
</organism>
<dbReference type="InterPro" id="IPR035897">
    <property type="entry name" value="Toll_tir_struct_dom_sf"/>
</dbReference>
<dbReference type="Gene3D" id="3.40.50.10140">
    <property type="entry name" value="Toll/interleukin-1 receptor homology (TIR) domain"/>
    <property type="match status" value="1"/>
</dbReference>
<dbReference type="PRINTS" id="PR00364">
    <property type="entry name" value="DISEASERSIST"/>
</dbReference>
<evidence type="ECO:0000313" key="6">
    <source>
        <dbReference type="Proteomes" id="UP000694853"/>
    </source>
</evidence>
<protein>
    <submittedName>
        <fullName evidence="7">Disease resistance protein At5g05400</fullName>
    </submittedName>
</protein>
<reference evidence="7" key="2">
    <citation type="submission" date="2025-08" db="UniProtKB">
        <authorList>
            <consortium name="RefSeq"/>
        </authorList>
    </citation>
    <scope>IDENTIFICATION</scope>
    <source>
        <tissue evidence="7">Young leaves</tissue>
    </source>
</reference>
<evidence type="ECO:0000259" key="5">
    <source>
        <dbReference type="PROSITE" id="PS50104"/>
    </source>
</evidence>
<evidence type="ECO:0000256" key="3">
    <source>
        <dbReference type="SAM" id="Phobius"/>
    </source>
</evidence>
<keyword evidence="3" id="KW-1133">Transmembrane helix</keyword>
<reference evidence="6" key="1">
    <citation type="journal article" date="2019" name="Toxins">
        <title>Detection of Abrin-Like and Prepropulchellin-Like Toxin Genes and Transcripts Using Whole Genome Sequencing and Full-Length Transcript Sequencing of Abrus precatorius.</title>
        <authorList>
            <person name="Hovde B.T."/>
            <person name="Daligault H.E."/>
            <person name="Hanschen E.R."/>
            <person name="Kunde Y.A."/>
            <person name="Johnson M.B."/>
            <person name="Starkenburg S.R."/>
            <person name="Johnson S.L."/>
        </authorList>
    </citation>
    <scope>NUCLEOTIDE SEQUENCE [LARGE SCALE GENOMIC DNA]</scope>
</reference>
<feature type="coiled-coil region" evidence="2">
    <location>
        <begin position="61"/>
        <end position="108"/>
    </location>
</feature>
<feature type="domain" description="TIR" evidence="5">
    <location>
        <begin position="397"/>
        <end position="534"/>
    </location>
</feature>
<dbReference type="RefSeq" id="XP_027347901.1">
    <property type="nucleotide sequence ID" value="XM_027492100.1"/>
</dbReference>
<dbReference type="Proteomes" id="UP000694853">
    <property type="component" value="Unplaced"/>
</dbReference>
<dbReference type="PANTHER" id="PTHR11017:SF587">
    <property type="entry name" value="NB-ARC DOMAIN PROTEIN"/>
    <property type="match status" value="1"/>
</dbReference>
<dbReference type="AlphaFoldDB" id="A0A8B8KVD2"/>
<keyword evidence="6" id="KW-1185">Reference proteome</keyword>
<dbReference type="Pfam" id="PF01582">
    <property type="entry name" value="TIR"/>
    <property type="match status" value="1"/>
</dbReference>
<dbReference type="InterPro" id="IPR002182">
    <property type="entry name" value="NB-ARC"/>
</dbReference>
<dbReference type="SUPFAM" id="SSF52540">
    <property type="entry name" value="P-loop containing nucleoside triphosphate hydrolases"/>
    <property type="match status" value="1"/>
</dbReference>
<accession>A0A8B8KVD2</accession>
<keyword evidence="1" id="KW-0520">NAD</keyword>
<dbReference type="SUPFAM" id="SSF52200">
    <property type="entry name" value="Toll/Interleukin receptor TIR domain"/>
    <property type="match status" value="1"/>
</dbReference>
<dbReference type="InterPro" id="IPR042197">
    <property type="entry name" value="Apaf_helical"/>
</dbReference>
<keyword evidence="2" id="KW-0175">Coiled coil</keyword>
<dbReference type="Gene3D" id="1.10.8.430">
    <property type="entry name" value="Helical domain of apoptotic protease-activating factors"/>
    <property type="match status" value="1"/>
</dbReference>
<evidence type="ECO:0000256" key="2">
    <source>
        <dbReference type="SAM" id="Coils"/>
    </source>
</evidence>
<feature type="transmembrane region" description="Helical" evidence="3">
    <location>
        <begin position="545"/>
        <end position="567"/>
    </location>
</feature>
<keyword evidence="3" id="KW-0812">Transmembrane</keyword>
<dbReference type="InterPro" id="IPR027417">
    <property type="entry name" value="P-loop_NTPase"/>
</dbReference>
<dbReference type="PROSITE" id="PS50104">
    <property type="entry name" value="TIR"/>
    <property type="match status" value="1"/>
</dbReference>
<name>A0A8B8KVD2_ABRPR</name>
<gene>
    <name evidence="7" type="primary">LOC113859292</name>
</gene>
<dbReference type="PANTHER" id="PTHR11017">
    <property type="entry name" value="LEUCINE-RICH REPEAT-CONTAINING PROTEIN"/>
    <property type="match status" value="1"/>
</dbReference>
<keyword evidence="3" id="KW-0472">Membrane</keyword>
<proteinExistence type="predicted"/>
<feature type="signal peptide" evidence="4">
    <location>
        <begin position="1"/>
        <end position="21"/>
    </location>
</feature>
<dbReference type="Gene3D" id="3.40.50.300">
    <property type="entry name" value="P-loop containing nucleotide triphosphate hydrolases"/>
    <property type="match status" value="1"/>
</dbReference>
<dbReference type="FunFam" id="3.40.50.10140:FF:000007">
    <property type="entry name" value="Disease resistance protein (TIR-NBS-LRR class)"/>
    <property type="match status" value="1"/>
</dbReference>
<dbReference type="SMART" id="SM00255">
    <property type="entry name" value="TIR"/>
    <property type="match status" value="1"/>
</dbReference>
<keyword evidence="4" id="KW-0732">Signal</keyword>
<feature type="chain" id="PRO_5034538232" evidence="4">
    <location>
        <begin position="22"/>
        <end position="569"/>
    </location>
</feature>
<sequence>MITKWNVSVGMIVFQVTFVYMADGPPSPETVCCWDVYRLVSSEDQFRTIVSMDASRVKKLKKKLISRRDHLRQRVEEINGRERVSDEVWEWLKDVEKLLQKVEDLETDTLTHSNCCFLCTVPKVKVPKSARERRMTWWNYNKMLKEMKLNDERKFESIFTPIPSLEHFASRDFMCFESTKEASDQLLEALNDGSSYMIGLYGKRGSGKTTLVKAMGVKSKYLRIFDVVLFATVSKNPYVRMIQNEIAEPLNLRFERDAEVGRAKTIYSTLESIGKVLVILDDVREKLELENIGINPCNANKCKVLLTTRHRQECALMNCQRVINLGPLSKEETWTLLKKHSSIDDDESSSDLENVAREVANECKGLPGAIKDVVYCLKSKSIEEWRALLDSMRHSIARNQIFLSFRGEDTRYSFTGSLYHALCYGGFKTFMDEELRSGDQISLTILKAIEESRLSIIVLSENYADSSWCLDELVKILECMKMYNQMVWPIFYKVEPSDIRIQKNSYGKALDKHVKRYGNDSQKIQKWRSALFEIANLSGKTFKTGYVVCFQIIIFLLDVLLCCSSFGQA</sequence>
<dbReference type="InterPro" id="IPR044974">
    <property type="entry name" value="Disease_R_plants"/>
</dbReference>
<dbReference type="Pfam" id="PF00931">
    <property type="entry name" value="NB-ARC"/>
    <property type="match status" value="1"/>
</dbReference>